<feature type="compositionally biased region" description="Basic and acidic residues" evidence="1">
    <location>
        <begin position="163"/>
        <end position="187"/>
    </location>
</feature>
<protein>
    <submittedName>
        <fullName evidence="2">Uncharacterized protein</fullName>
    </submittedName>
</protein>
<evidence type="ECO:0000313" key="2">
    <source>
        <dbReference type="EMBL" id="KAK3082981.1"/>
    </source>
</evidence>
<dbReference type="Proteomes" id="UP001186944">
    <property type="component" value="Unassembled WGS sequence"/>
</dbReference>
<feature type="compositionally biased region" description="Basic residues" evidence="1">
    <location>
        <begin position="201"/>
        <end position="223"/>
    </location>
</feature>
<evidence type="ECO:0000313" key="3">
    <source>
        <dbReference type="Proteomes" id="UP001186944"/>
    </source>
</evidence>
<name>A0AA89BHW9_PINIB</name>
<accession>A0AA89BHW9</accession>
<comment type="caution">
    <text evidence="2">The sequence shown here is derived from an EMBL/GenBank/DDBJ whole genome shotgun (WGS) entry which is preliminary data.</text>
</comment>
<dbReference type="EMBL" id="VSWD01000014">
    <property type="protein sequence ID" value="KAK3082981.1"/>
    <property type="molecule type" value="Genomic_DNA"/>
</dbReference>
<organism evidence="2 3">
    <name type="scientific">Pinctada imbricata</name>
    <name type="common">Atlantic pearl-oyster</name>
    <name type="synonym">Pinctada martensii</name>
    <dbReference type="NCBI Taxonomy" id="66713"/>
    <lineage>
        <taxon>Eukaryota</taxon>
        <taxon>Metazoa</taxon>
        <taxon>Spiralia</taxon>
        <taxon>Lophotrochozoa</taxon>
        <taxon>Mollusca</taxon>
        <taxon>Bivalvia</taxon>
        <taxon>Autobranchia</taxon>
        <taxon>Pteriomorphia</taxon>
        <taxon>Pterioida</taxon>
        <taxon>Pterioidea</taxon>
        <taxon>Pteriidae</taxon>
        <taxon>Pinctada</taxon>
    </lineage>
</organism>
<feature type="region of interest" description="Disordered" evidence="1">
    <location>
        <begin position="245"/>
        <end position="275"/>
    </location>
</feature>
<evidence type="ECO:0000256" key="1">
    <source>
        <dbReference type="SAM" id="MobiDB-lite"/>
    </source>
</evidence>
<feature type="region of interest" description="Disordered" evidence="1">
    <location>
        <begin position="149"/>
        <end position="232"/>
    </location>
</feature>
<proteinExistence type="predicted"/>
<keyword evidence="3" id="KW-1185">Reference proteome</keyword>
<dbReference type="AlphaFoldDB" id="A0AA89BHW9"/>
<feature type="compositionally biased region" description="Polar residues" evidence="1">
    <location>
        <begin position="189"/>
        <end position="200"/>
    </location>
</feature>
<gene>
    <name evidence="2" type="ORF">FSP39_010678</name>
</gene>
<reference evidence="2" key="1">
    <citation type="submission" date="2019-08" db="EMBL/GenBank/DDBJ databases">
        <title>The improved chromosome-level genome for the pearl oyster Pinctada fucata martensii using PacBio sequencing and Hi-C.</title>
        <authorList>
            <person name="Zheng Z."/>
        </authorList>
    </citation>
    <scope>NUCLEOTIDE SEQUENCE</scope>
    <source>
        <strain evidence="2">ZZ-2019</strain>
        <tissue evidence="2">Adductor muscle</tissue>
    </source>
</reference>
<sequence length="275" mass="30936">MLRRFFNKLQQEEKLYKDRISDLQGAMNPDAENTTMQRYKQAKLRLQAELKEQLIVRMETLDQAHSSLEYARERSEMCAVESKLVLTHAALLAGDYDAQLSGVYGDIGSSGEQDSELIPLLKQLIAMLESGGPFLLSSELLNLIKQASGGAGGQHVTNINLGDGRHGKDGRGRGDGEDSGADRDKRTKSQLVKSWHQNSRNIRHPTRRQFIRRSKGQRSRRSSHQSYPGPCLKSRHYEAAKLEHDLKKSEIDDMNKTVDGCEKEKEQGLEDAKSS</sequence>